<organism evidence="1 2">
    <name type="scientific">Leptolyngbya foveolarum</name>
    <dbReference type="NCBI Taxonomy" id="47253"/>
    <lineage>
        <taxon>Bacteria</taxon>
        <taxon>Bacillati</taxon>
        <taxon>Cyanobacteriota</taxon>
        <taxon>Cyanophyceae</taxon>
        <taxon>Leptolyngbyales</taxon>
        <taxon>Leptolyngbyaceae</taxon>
        <taxon>Leptolyngbya group</taxon>
        <taxon>Leptolyngbya</taxon>
    </lineage>
</organism>
<protein>
    <submittedName>
        <fullName evidence="1">Uncharacterized protein</fullName>
    </submittedName>
</protein>
<accession>A0A2W4TYU9</accession>
<dbReference type="Proteomes" id="UP000249354">
    <property type="component" value="Unassembled WGS sequence"/>
</dbReference>
<reference evidence="1 2" key="2">
    <citation type="submission" date="2018-06" db="EMBL/GenBank/DDBJ databases">
        <title>Metagenomic assembly of (sub)arctic Cyanobacteria and their associated microbiome from non-axenic cultures.</title>
        <authorList>
            <person name="Baurain D."/>
        </authorList>
    </citation>
    <scope>NUCLEOTIDE SEQUENCE [LARGE SCALE GENOMIC DNA]</scope>
    <source>
        <strain evidence="1">ULC129bin1</strain>
    </source>
</reference>
<reference evidence="2" key="1">
    <citation type="submission" date="2018-04" db="EMBL/GenBank/DDBJ databases">
        <authorList>
            <person name="Cornet L."/>
        </authorList>
    </citation>
    <scope>NUCLEOTIDE SEQUENCE [LARGE SCALE GENOMIC DNA]</scope>
</reference>
<name>A0A2W4TYU9_9CYAN</name>
<proteinExistence type="predicted"/>
<dbReference type="EMBL" id="QBMC01000166">
    <property type="protein sequence ID" value="PZO11900.1"/>
    <property type="molecule type" value="Genomic_DNA"/>
</dbReference>
<comment type="caution">
    <text evidence="1">The sequence shown here is derived from an EMBL/GenBank/DDBJ whole genome shotgun (WGS) entry which is preliminary data.</text>
</comment>
<evidence type="ECO:0000313" key="1">
    <source>
        <dbReference type="EMBL" id="PZO11900.1"/>
    </source>
</evidence>
<gene>
    <name evidence="1" type="ORF">DCF25_18545</name>
</gene>
<sequence length="92" mass="9978">MSSTPAAKPSPEHKPVTAEQIDRAIAWYEANVEAIAAALPISTPGVLYKAGCLESLSRSISTWKNGTLPLNLAGCYIHRPISFFYKELTTKS</sequence>
<dbReference type="AlphaFoldDB" id="A0A2W4TYU9"/>
<evidence type="ECO:0000313" key="2">
    <source>
        <dbReference type="Proteomes" id="UP000249354"/>
    </source>
</evidence>